<dbReference type="Pfam" id="PF00642">
    <property type="entry name" value="zf-CCCH"/>
    <property type="match status" value="1"/>
</dbReference>
<evidence type="ECO:0000313" key="13">
    <source>
        <dbReference type="Proteomes" id="UP000054549"/>
    </source>
</evidence>
<feature type="zinc finger region" description="C3H1-type" evidence="7">
    <location>
        <begin position="259"/>
        <end position="286"/>
    </location>
</feature>
<keyword evidence="3" id="KW-0677">Repeat</keyword>
<dbReference type="Pfam" id="PF00097">
    <property type="entry name" value="zf-C3HC4"/>
    <property type="match status" value="1"/>
</dbReference>
<proteinExistence type="predicted"/>
<dbReference type="OrthoDB" id="2129491at2759"/>
<feature type="domain" description="C3H1-type" evidence="10">
    <location>
        <begin position="640"/>
        <end position="665"/>
    </location>
</feature>
<evidence type="ECO:0000256" key="7">
    <source>
        <dbReference type="PROSITE-ProRule" id="PRU00723"/>
    </source>
</evidence>
<keyword evidence="5" id="KW-0833">Ubl conjugation pathway</keyword>
<feature type="zinc finger region" description="C3H1-type" evidence="7">
    <location>
        <begin position="778"/>
        <end position="803"/>
    </location>
</feature>
<dbReference type="InParanoid" id="A0A0C2X5B5"/>
<dbReference type="PANTHER" id="PTHR12675:SF12">
    <property type="entry name" value="PROTEIN MUSCLEBLIND"/>
    <property type="match status" value="1"/>
</dbReference>
<feature type="domain" description="C3H1-type" evidence="10">
    <location>
        <begin position="858"/>
        <end position="885"/>
    </location>
</feature>
<feature type="region of interest" description="Disordered" evidence="8">
    <location>
        <begin position="664"/>
        <end position="702"/>
    </location>
</feature>
<organism evidence="12 13">
    <name type="scientific">Amanita muscaria (strain Koide BX008)</name>
    <dbReference type="NCBI Taxonomy" id="946122"/>
    <lineage>
        <taxon>Eukaryota</taxon>
        <taxon>Fungi</taxon>
        <taxon>Dikarya</taxon>
        <taxon>Basidiomycota</taxon>
        <taxon>Agaricomycotina</taxon>
        <taxon>Agaricomycetes</taxon>
        <taxon>Agaricomycetidae</taxon>
        <taxon>Agaricales</taxon>
        <taxon>Pluteineae</taxon>
        <taxon>Amanitaceae</taxon>
        <taxon>Amanita</taxon>
    </lineage>
</organism>
<evidence type="ECO:0000256" key="3">
    <source>
        <dbReference type="ARBA" id="ARBA00022737"/>
    </source>
</evidence>
<feature type="region of interest" description="Disordered" evidence="8">
    <location>
        <begin position="886"/>
        <end position="905"/>
    </location>
</feature>
<keyword evidence="2 7" id="KW-0479">Metal-binding</keyword>
<evidence type="ECO:0000256" key="1">
    <source>
        <dbReference type="ARBA" id="ARBA00022679"/>
    </source>
</evidence>
<feature type="zinc finger region" description="C3H1-type" evidence="7">
    <location>
        <begin position="561"/>
        <end position="587"/>
    </location>
</feature>
<evidence type="ECO:0000259" key="10">
    <source>
        <dbReference type="PROSITE" id="PS50103"/>
    </source>
</evidence>
<evidence type="ECO:0000259" key="9">
    <source>
        <dbReference type="PROSITE" id="PS50089"/>
    </source>
</evidence>
<feature type="compositionally biased region" description="Basic residues" evidence="8">
    <location>
        <begin position="1"/>
        <end position="15"/>
    </location>
</feature>
<feature type="region of interest" description="Disordered" evidence="8">
    <location>
        <begin position="809"/>
        <end position="837"/>
    </location>
</feature>
<evidence type="ECO:0000256" key="8">
    <source>
        <dbReference type="SAM" id="MobiDB-lite"/>
    </source>
</evidence>
<feature type="domain" description="C3H1-type" evidence="10">
    <location>
        <begin position="778"/>
        <end position="803"/>
    </location>
</feature>
<dbReference type="InterPro" id="IPR013083">
    <property type="entry name" value="Znf_RING/FYVE/PHD"/>
</dbReference>
<evidence type="ECO:0000259" key="11">
    <source>
        <dbReference type="PROSITE" id="PS51873"/>
    </source>
</evidence>
<feature type="domain" description="C3H1-type" evidence="10">
    <location>
        <begin position="370"/>
        <end position="398"/>
    </location>
</feature>
<feature type="domain" description="C3H1-type" evidence="10">
    <location>
        <begin position="561"/>
        <end position="587"/>
    </location>
</feature>
<feature type="compositionally biased region" description="Polar residues" evidence="8">
    <location>
        <begin position="459"/>
        <end position="470"/>
    </location>
</feature>
<feature type="zinc finger region" description="C3H1-type" evidence="7">
    <location>
        <begin position="370"/>
        <end position="398"/>
    </location>
</feature>
<feature type="zinc finger region" description="C3H1-type" evidence="7">
    <location>
        <begin position="858"/>
        <end position="885"/>
    </location>
</feature>
<feature type="zinc finger region" description="C3H1-type" evidence="7">
    <location>
        <begin position="319"/>
        <end position="346"/>
    </location>
</feature>
<feature type="domain" description="C3H1-type" evidence="10">
    <location>
        <begin position="319"/>
        <end position="346"/>
    </location>
</feature>
<accession>A0A0C2X5B5</accession>
<dbReference type="SUPFAM" id="SSF57850">
    <property type="entry name" value="RING/U-box"/>
    <property type="match status" value="2"/>
</dbReference>
<protein>
    <submittedName>
        <fullName evidence="12">Uncharacterized protein</fullName>
    </submittedName>
</protein>
<feature type="region of interest" description="Disordered" evidence="8">
    <location>
        <begin position="1"/>
        <end position="20"/>
    </location>
</feature>
<dbReference type="InterPro" id="IPR036855">
    <property type="entry name" value="Znf_CCCH_sf"/>
</dbReference>
<dbReference type="Gene3D" id="3.30.40.10">
    <property type="entry name" value="Zinc/RING finger domain, C3HC4 (zinc finger)"/>
    <property type="match status" value="1"/>
</dbReference>
<keyword evidence="13" id="KW-1185">Reference proteome</keyword>
<feature type="compositionally biased region" description="Polar residues" evidence="8">
    <location>
        <begin position="600"/>
        <end position="613"/>
    </location>
</feature>
<gene>
    <name evidence="12" type="ORF">M378DRAFT_176310</name>
</gene>
<feature type="compositionally biased region" description="Polar residues" evidence="8">
    <location>
        <begin position="411"/>
        <end position="433"/>
    </location>
</feature>
<feature type="domain" description="RING-type" evidence="11">
    <location>
        <begin position="1390"/>
        <end position="1548"/>
    </location>
</feature>
<feature type="compositionally biased region" description="Basic and acidic residues" evidence="8">
    <location>
        <begin position="625"/>
        <end position="635"/>
    </location>
</feature>
<dbReference type="Gene3D" id="3.30.1370.210">
    <property type="match status" value="3"/>
</dbReference>
<feature type="compositionally biased region" description="Basic and acidic residues" evidence="8">
    <location>
        <begin position="761"/>
        <end position="773"/>
    </location>
</feature>
<evidence type="ECO:0000256" key="2">
    <source>
        <dbReference type="ARBA" id="ARBA00022723"/>
    </source>
</evidence>
<dbReference type="InterPro" id="IPR044066">
    <property type="entry name" value="TRIAD_supradom"/>
</dbReference>
<dbReference type="InterPro" id="IPR002867">
    <property type="entry name" value="IBR_dom"/>
</dbReference>
<feature type="region of interest" description="Disordered" evidence="8">
    <location>
        <begin position="600"/>
        <end position="635"/>
    </location>
</feature>
<feature type="compositionally biased region" description="Low complexity" evidence="8">
    <location>
        <begin position="540"/>
        <end position="560"/>
    </location>
</feature>
<dbReference type="InterPro" id="IPR001841">
    <property type="entry name" value="Znf_RING"/>
</dbReference>
<dbReference type="PROSITE" id="PS00518">
    <property type="entry name" value="ZF_RING_1"/>
    <property type="match status" value="1"/>
</dbReference>
<feature type="region of interest" description="Disordered" evidence="8">
    <location>
        <begin position="125"/>
        <end position="186"/>
    </location>
</feature>
<reference evidence="12 13" key="1">
    <citation type="submission" date="2014-04" db="EMBL/GenBank/DDBJ databases">
        <title>Evolutionary Origins and Diversification of the Mycorrhizal Mutualists.</title>
        <authorList>
            <consortium name="DOE Joint Genome Institute"/>
            <consortium name="Mycorrhizal Genomics Consortium"/>
            <person name="Kohler A."/>
            <person name="Kuo A."/>
            <person name="Nagy L.G."/>
            <person name="Floudas D."/>
            <person name="Copeland A."/>
            <person name="Barry K.W."/>
            <person name="Cichocki N."/>
            <person name="Veneault-Fourrey C."/>
            <person name="LaButti K."/>
            <person name="Lindquist E.A."/>
            <person name="Lipzen A."/>
            <person name="Lundell T."/>
            <person name="Morin E."/>
            <person name="Murat C."/>
            <person name="Riley R."/>
            <person name="Ohm R."/>
            <person name="Sun H."/>
            <person name="Tunlid A."/>
            <person name="Henrissat B."/>
            <person name="Grigoriev I.V."/>
            <person name="Hibbett D.S."/>
            <person name="Martin F."/>
        </authorList>
    </citation>
    <scope>NUCLEOTIDE SEQUENCE [LARGE SCALE GENOMIC DNA]</scope>
    <source>
        <strain evidence="12 13">Koide BX008</strain>
    </source>
</reference>
<dbReference type="SUPFAM" id="SSF90229">
    <property type="entry name" value="CCCH zinc finger"/>
    <property type="match status" value="2"/>
</dbReference>
<feature type="region of interest" description="Disordered" evidence="8">
    <location>
        <begin position="736"/>
        <end position="775"/>
    </location>
</feature>
<dbReference type="InterPro" id="IPR017907">
    <property type="entry name" value="Znf_RING_CS"/>
</dbReference>
<dbReference type="Gene3D" id="4.10.1000.10">
    <property type="entry name" value="Zinc finger, CCCH-type"/>
    <property type="match status" value="1"/>
</dbReference>
<dbReference type="GO" id="GO:0008270">
    <property type="term" value="F:zinc ion binding"/>
    <property type="evidence" value="ECO:0007669"/>
    <property type="project" value="UniProtKB-KW"/>
</dbReference>
<feature type="compositionally biased region" description="Polar residues" evidence="8">
    <location>
        <begin position="666"/>
        <end position="687"/>
    </location>
</feature>
<dbReference type="PROSITE" id="PS51873">
    <property type="entry name" value="TRIAD"/>
    <property type="match status" value="1"/>
</dbReference>
<dbReference type="HOGENOM" id="CLU_004949_0_0_1"/>
<dbReference type="SMART" id="SM00356">
    <property type="entry name" value="ZnF_C3H1"/>
    <property type="match status" value="9"/>
</dbReference>
<feature type="zinc finger region" description="C3H1-type" evidence="7">
    <location>
        <begin position="706"/>
        <end position="732"/>
    </location>
</feature>
<feature type="compositionally biased region" description="Basic and acidic residues" evidence="8">
    <location>
        <begin position="148"/>
        <end position="159"/>
    </location>
</feature>
<feature type="region of interest" description="Disordered" evidence="8">
    <location>
        <begin position="411"/>
        <end position="470"/>
    </location>
</feature>
<sequence>MPAKIRHLKQGRCKKDKQCGYAHTDTVQAEYKSSTQYSPPSSSASGDDGDVSDANPLADQPRDDEICINNTGEDVTHEEQPLPQGDFSSTDIEQVASDVSEKDATEMDTEANKALNLLYLANDEQNDGNEEPERVEQPAAEPSIGDLGDQRLNTDHVRGEVAPTRQTGSERDAENVASTDQLEEDVDRSLETVTPDDHVCEGGSASLDNVILTAEHDGPDEVLVQGQQEHDTWGGYQENFASDDDHVPHWTEYADPYANPFVAFCRFFARGRCNQNINCTYRHALTVQEYLLLFRVEPVTWSQYVQTEHSDLPLFSKHPSSLGPCKFYPLGKCRNGDKCPYTHDPNCIPGHDEYNHEEPGPSYNQTGWSSRQQRPCRIFVKYGSCKFGERCEFSHNINDLNTNLVNNVESQDSEWNSWNQTDWGAENDPSSNDGHAPESGINDGNAKDQPADEEEPTKLNEQNMDNTETQWGDDSAAATQWEDDNAAATQWGDDTAEATQWGNGNAGETRWGDDTAEATQWGNGNAGETRWGDDNSATPERSNYNESGSSRNGSGQSQQGDRTVKTCRYFALGTCRKAGCRFAHQRNDFVHNDIGSNDTHVTQHDTSSNNKKAWQSKVHGSANDGWRDGNMESDRTSQVNGQNICWYFMRGGCTRPNCRFLHESNEPTNNNTSDSQPDTWDNPQSGDQENDGWGDGNMKSDRTSQANGQDICWYFTRGGCTRPNCQFLHEASEPTNGTINWNASDNQPDTWDNPQSEDQENDRWRDGSMKSDRTSQVNGQNICWYFSRGGCTRPNCQFLHEANEPTNSNINCNASDSQPDAWDNPQSGDQDPNAAASWNDNWLETNFSSSYESNTAPRRRQELCMYFGQGFCHMGANCRMLHVNPDAPDGLDEGEVQEEPEKQDQELHYDADNQTERSIFNCMIAFGAGCRVPHTLTATDPTQIILSGLPPNFSPEELNNANIDGLREVHLDESRDVISAVLEFESPQDTLRSLHRLHGYVLRNSILSARMEHPIESEKDSKFYEVMITWPSPSKVAWARYPSVTLAKDDANRLDGQMFDGRKVQASYLSKKGQTSMFSVQISNLPPESNAESIKQLCSECQFVNMTKPTYTTSPVERIKGLFIGDLVDFDAPDLPPYEESFLAFARFSRSEDAAAAIAAFHRRKDDSLGAEGSFKAKAVNHVRFKIPSNQFQYIREDLEKLRDSHQQQCTIFFVRSTINVDNMNIYAFASVNDSPAFMKLLTSLNSLVNGEVLRQDGNAIWDDYFHMPSSVKAIETANTEHLQQYSVLVMPDRRTQQITVLGEVINRPRAKDYILKILKKVRVAWNEVPFERTFVRWYLEQGRDQIQSDSDIGQNKVSVDLTVPKLIVRGDAKVLTKVKEYMHAAVTIPDDPSSLAYDDVCHICTQKAISPVRLPCKHCYCKECLTALLSFAVESHSMPLQCIASNAAADANNTSCSKDIPYPVIRDLLPMALEEQLIRSRFLSHVRSDAKQLFFCPTPDCETVHRYRRGGANFRCLTCLNEVCSSCQTRSHPGAACKEWLESIDSI</sequence>
<dbReference type="InterPro" id="IPR018957">
    <property type="entry name" value="Znf_C3HC4_RING-type"/>
</dbReference>
<name>A0A0C2X5B5_AMAMK</name>
<evidence type="ECO:0000256" key="5">
    <source>
        <dbReference type="ARBA" id="ARBA00022786"/>
    </source>
</evidence>
<feature type="compositionally biased region" description="Polar residues" evidence="8">
    <location>
        <begin position="736"/>
        <end position="754"/>
    </location>
</feature>
<feature type="region of interest" description="Disordered" evidence="8">
    <location>
        <begin position="30"/>
        <end position="107"/>
    </location>
</feature>
<feature type="domain" description="C3H1-type" evidence="10">
    <location>
        <begin position="259"/>
        <end position="286"/>
    </location>
</feature>
<dbReference type="Proteomes" id="UP000054549">
    <property type="component" value="Unassembled WGS sequence"/>
</dbReference>
<dbReference type="InterPro" id="IPR000571">
    <property type="entry name" value="Znf_CCCH"/>
</dbReference>
<dbReference type="Pfam" id="PF14608">
    <property type="entry name" value="zf-CCCH_2"/>
    <property type="match status" value="7"/>
</dbReference>
<keyword evidence="1" id="KW-0808">Transferase</keyword>
<keyword evidence="4 7" id="KW-0863">Zinc-finger</keyword>
<dbReference type="CDD" id="cd00590">
    <property type="entry name" value="RRM_SF"/>
    <property type="match status" value="1"/>
</dbReference>
<dbReference type="GO" id="GO:0043484">
    <property type="term" value="P:regulation of RNA splicing"/>
    <property type="evidence" value="ECO:0007669"/>
    <property type="project" value="TreeGrafter"/>
</dbReference>
<dbReference type="Pfam" id="PF01485">
    <property type="entry name" value="IBR"/>
    <property type="match status" value="1"/>
</dbReference>
<dbReference type="GO" id="GO:0003723">
    <property type="term" value="F:RNA binding"/>
    <property type="evidence" value="ECO:0007669"/>
    <property type="project" value="TreeGrafter"/>
</dbReference>
<feature type="zinc finger region" description="C3H1-type" evidence="7">
    <location>
        <begin position="640"/>
        <end position="665"/>
    </location>
</feature>
<evidence type="ECO:0000256" key="4">
    <source>
        <dbReference type="ARBA" id="ARBA00022771"/>
    </source>
</evidence>
<keyword evidence="6 7" id="KW-0862">Zinc</keyword>
<dbReference type="CDD" id="cd20335">
    <property type="entry name" value="BRcat_RBR"/>
    <property type="match status" value="1"/>
</dbReference>
<dbReference type="PROSITE" id="PS50103">
    <property type="entry name" value="ZF_C3H1"/>
    <property type="match status" value="8"/>
</dbReference>
<feature type="compositionally biased region" description="Acidic residues" evidence="8">
    <location>
        <begin position="889"/>
        <end position="898"/>
    </location>
</feature>
<feature type="domain" description="C3H1-type" evidence="10">
    <location>
        <begin position="706"/>
        <end position="732"/>
    </location>
</feature>
<dbReference type="PROSITE" id="PS50089">
    <property type="entry name" value="ZF_RING_2"/>
    <property type="match status" value="1"/>
</dbReference>
<feature type="region of interest" description="Disordered" evidence="8">
    <location>
        <begin position="497"/>
        <end position="562"/>
    </location>
</feature>
<dbReference type="SMART" id="SM00647">
    <property type="entry name" value="IBR"/>
    <property type="match status" value="1"/>
</dbReference>
<dbReference type="GO" id="GO:0016740">
    <property type="term" value="F:transferase activity"/>
    <property type="evidence" value="ECO:0007669"/>
    <property type="project" value="UniProtKB-KW"/>
</dbReference>
<dbReference type="STRING" id="946122.A0A0C2X5B5"/>
<evidence type="ECO:0000256" key="6">
    <source>
        <dbReference type="ARBA" id="ARBA00022833"/>
    </source>
</evidence>
<dbReference type="EMBL" id="KN818226">
    <property type="protein sequence ID" value="KIL69462.1"/>
    <property type="molecule type" value="Genomic_DNA"/>
</dbReference>
<dbReference type="PANTHER" id="PTHR12675">
    <property type="entry name" value="MUSCLEBLIND-LIKE PROTEIN"/>
    <property type="match status" value="1"/>
</dbReference>
<evidence type="ECO:0000313" key="12">
    <source>
        <dbReference type="EMBL" id="KIL69462.1"/>
    </source>
</evidence>
<feature type="domain" description="RING-type" evidence="9">
    <location>
        <begin position="1402"/>
        <end position="1443"/>
    </location>
</feature>